<feature type="region of interest" description="Disordered" evidence="2">
    <location>
        <begin position="1"/>
        <end position="362"/>
    </location>
</feature>
<comment type="caution">
    <text evidence="3">The sequence shown here is derived from an EMBL/GenBank/DDBJ whole genome shotgun (WGS) entry which is preliminary data.</text>
</comment>
<evidence type="ECO:0000256" key="1">
    <source>
        <dbReference type="SAM" id="Coils"/>
    </source>
</evidence>
<protein>
    <recommendedName>
        <fullName evidence="5">Chromosome segregation ATPase</fullName>
    </recommendedName>
</protein>
<feature type="compositionally biased region" description="Basic and acidic residues" evidence="2">
    <location>
        <begin position="1"/>
        <end position="14"/>
    </location>
</feature>
<keyword evidence="1" id="KW-0175">Coiled coil</keyword>
<proteinExistence type="predicted"/>
<dbReference type="Proteomes" id="UP001501231">
    <property type="component" value="Unassembled WGS sequence"/>
</dbReference>
<name>A0ABN3JFG4_9ACTN</name>
<feature type="coiled-coil region" evidence="1">
    <location>
        <begin position="571"/>
        <end position="626"/>
    </location>
</feature>
<feature type="compositionally biased region" description="Polar residues" evidence="2">
    <location>
        <begin position="331"/>
        <end position="341"/>
    </location>
</feature>
<keyword evidence="4" id="KW-1185">Reference proteome</keyword>
<accession>A0ABN3JFG4</accession>
<feature type="compositionally biased region" description="Low complexity" evidence="2">
    <location>
        <begin position="351"/>
        <end position="362"/>
    </location>
</feature>
<sequence>MEREDGVEHSPETDRPDDDLPDEDPGHLTKESSPATGPYAGADLTTRPMALPPVPAEASATDEEPSTPAGGASPRTEAAPSASESTAAVSQDADAATPRDDGPAEPTRPVPVVATDVQDSESTAEPPAASTQEVEQPAETDVERPASNSDSDATPPPPEHVISASETDPNGPVLDSSPTVQDPLGEDADETAPSVLTRPERIVVVGEASPQTDGDHPASEPTPLTDDTAPPTPIAGSSEEPPEAQAQSASGALPTSAEEGTPSPQTGAGADETPPPTQNATSTSETPAETDENSLADDSSPAALQDPPGEGAYDTASAVVAGEASSRTDDTASAEQVNETDSGADDVSSMPAAPTRPTPVVATDPVEQTSVPAAEAVCEELIGLYEGLEGRLRERDAGAVGWQGQLAALRAMRDRHVAGDWDELARLLVDADASDVTWDESVGEVVQRMLAAGERTLVLAPTEERAEEVVRGVGDEVFGLLVGGDSAPGAEKPPLREFGSNGTVEFKALRPDTEPEPEPETVVDEEVRAPEARLRGAVVRPVGDAWRQAWVTETQMLQRGLVWLEQWPRDLATLEGLRDARRRREEELEAELAGVAARIEETRGAVEEAERAGAAAAEEAERLAAEQARVAAELAGPLAEAQRLQADADATADEAGRLTRTAEATWARCEALDQREAQARAEVQSARQQEETLAADLRQAQDDLPRAVEEADRLVAESAAADADGHARYYRLAAAESALAARRRKMSLGQRLHVAPPPAEIKDLRAEVKALSREADMAAERAAQLKDGADRAHGYRTQLEAFINEGGARLAALQEAQRQLGAELARLTPEREAAAADHQETAALVAEAAQRATRASALAVEAQRVAQEIEGRHTAARQAHDAARAAYERAGADAEAARTGLAETEALLARRRAEVEQEQSTRSAEFEEATEAEARSREQVQEVCGGEPVDMELLATHQSRAMVRIERLTHYLEHAEMAPSDGAGNVLLRTADLVCGTPATVGAAAPDGGFDVLIVAGAGAVNEAEFLVGAVRARRWILLGYADESPPAYPEYAGGDRLRRSLFSRP</sequence>
<organism evidence="3 4">
    <name type="scientific">Actinomadura vinacea</name>
    <dbReference type="NCBI Taxonomy" id="115336"/>
    <lineage>
        <taxon>Bacteria</taxon>
        <taxon>Bacillati</taxon>
        <taxon>Actinomycetota</taxon>
        <taxon>Actinomycetes</taxon>
        <taxon>Streptosporangiales</taxon>
        <taxon>Thermomonosporaceae</taxon>
        <taxon>Actinomadura</taxon>
    </lineage>
</organism>
<evidence type="ECO:0008006" key="5">
    <source>
        <dbReference type="Google" id="ProtNLM"/>
    </source>
</evidence>
<dbReference type="EMBL" id="BAAARW010000019">
    <property type="protein sequence ID" value="GAA2428889.1"/>
    <property type="molecule type" value="Genomic_DNA"/>
</dbReference>
<reference evidence="3 4" key="1">
    <citation type="journal article" date="2019" name="Int. J. Syst. Evol. Microbiol.">
        <title>The Global Catalogue of Microorganisms (GCM) 10K type strain sequencing project: providing services to taxonomists for standard genome sequencing and annotation.</title>
        <authorList>
            <consortium name="The Broad Institute Genomics Platform"/>
            <consortium name="The Broad Institute Genome Sequencing Center for Infectious Disease"/>
            <person name="Wu L."/>
            <person name="Ma J."/>
        </authorList>
    </citation>
    <scope>NUCLEOTIDE SEQUENCE [LARGE SCALE GENOMIC DNA]</scope>
    <source>
        <strain evidence="3 4">JCM 3325</strain>
    </source>
</reference>
<gene>
    <name evidence="3" type="ORF">GCM10010191_47590</name>
</gene>
<evidence type="ECO:0000313" key="4">
    <source>
        <dbReference type="Proteomes" id="UP001501231"/>
    </source>
</evidence>
<feature type="coiled-coil region" evidence="1">
    <location>
        <begin position="761"/>
        <end position="788"/>
    </location>
</feature>
<feature type="region of interest" description="Disordered" evidence="2">
    <location>
        <begin position="914"/>
        <end position="938"/>
    </location>
</feature>
<feature type="coiled-coil region" evidence="1">
    <location>
        <begin position="669"/>
        <end position="717"/>
    </location>
</feature>
<feature type="compositionally biased region" description="Polar residues" evidence="2">
    <location>
        <begin position="278"/>
        <end position="287"/>
    </location>
</feature>
<evidence type="ECO:0000256" key="2">
    <source>
        <dbReference type="SAM" id="MobiDB-lite"/>
    </source>
</evidence>
<feature type="compositionally biased region" description="Low complexity" evidence="2">
    <location>
        <begin position="72"/>
        <end position="88"/>
    </location>
</feature>
<evidence type="ECO:0000313" key="3">
    <source>
        <dbReference type="EMBL" id="GAA2428889.1"/>
    </source>
</evidence>